<evidence type="ECO:0000256" key="1">
    <source>
        <dbReference type="ARBA" id="ARBA00004383"/>
    </source>
</evidence>
<dbReference type="GO" id="GO:0015031">
    <property type="term" value="P:protein transport"/>
    <property type="evidence" value="ECO:0007669"/>
    <property type="project" value="UniProtKB-KW"/>
</dbReference>
<proteinExistence type="inferred from homology"/>
<dbReference type="InterPro" id="IPR006260">
    <property type="entry name" value="TonB/TolA_C"/>
</dbReference>
<dbReference type="SUPFAM" id="SSF74653">
    <property type="entry name" value="TolA/TonB C-terminal domain"/>
    <property type="match status" value="1"/>
</dbReference>
<dbReference type="GO" id="GO:0055085">
    <property type="term" value="P:transmembrane transport"/>
    <property type="evidence" value="ECO:0007669"/>
    <property type="project" value="InterPro"/>
</dbReference>
<dbReference type="OrthoDB" id="8724624at2"/>
<reference evidence="12 13" key="1">
    <citation type="submission" date="2019-03" db="EMBL/GenBank/DDBJ databases">
        <title>Draft Genome Sequence of Massilia arenosa sp. nov., a Novel Massilia Species Isolated from a Sandy-loam Maize Soil.</title>
        <authorList>
            <person name="Raths R."/>
            <person name="Peta V."/>
            <person name="Bucking H."/>
        </authorList>
    </citation>
    <scope>NUCLEOTIDE SEQUENCE [LARGE SCALE GENOMIC DNA]</scope>
    <source>
        <strain evidence="12 13">MC02</strain>
    </source>
</reference>
<evidence type="ECO:0000256" key="3">
    <source>
        <dbReference type="ARBA" id="ARBA00022448"/>
    </source>
</evidence>
<evidence type="ECO:0000259" key="11">
    <source>
        <dbReference type="PROSITE" id="PS52015"/>
    </source>
</evidence>
<keyword evidence="6" id="KW-0812">Transmembrane</keyword>
<feature type="region of interest" description="Disordered" evidence="10">
    <location>
        <begin position="54"/>
        <end position="129"/>
    </location>
</feature>
<dbReference type="PANTHER" id="PTHR33446">
    <property type="entry name" value="PROTEIN TONB-RELATED"/>
    <property type="match status" value="1"/>
</dbReference>
<keyword evidence="13" id="KW-1185">Reference proteome</keyword>
<dbReference type="GO" id="GO:0031992">
    <property type="term" value="F:energy transducer activity"/>
    <property type="evidence" value="ECO:0007669"/>
    <property type="project" value="TreeGrafter"/>
</dbReference>
<feature type="compositionally biased region" description="Pro residues" evidence="10">
    <location>
        <begin position="78"/>
        <end position="94"/>
    </location>
</feature>
<feature type="domain" description="TonB C-terminal" evidence="11">
    <location>
        <begin position="129"/>
        <end position="221"/>
    </location>
</feature>
<dbReference type="NCBIfam" id="TIGR01352">
    <property type="entry name" value="tonB_Cterm"/>
    <property type="match status" value="1"/>
</dbReference>
<dbReference type="InterPro" id="IPR037682">
    <property type="entry name" value="TonB_C"/>
</dbReference>
<keyword evidence="8" id="KW-1133">Transmembrane helix</keyword>
<name>A0A4Y9SIX6_9BURK</name>
<dbReference type="AlphaFoldDB" id="A0A4Y9SIX6"/>
<dbReference type="PANTHER" id="PTHR33446:SF2">
    <property type="entry name" value="PROTEIN TONB"/>
    <property type="match status" value="1"/>
</dbReference>
<evidence type="ECO:0000256" key="10">
    <source>
        <dbReference type="SAM" id="MobiDB-lite"/>
    </source>
</evidence>
<evidence type="ECO:0000256" key="2">
    <source>
        <dbReference type="ARBA" id="ARBA00006555"/>
    </source>
</evidence>
<comment type="similarity">
    <text evidence="2">Belongs to the TonB family.</text>
</comment>
<dbReference type="EMBL" id="SPVF01000072">
    <property type="protein sequence ID" value="TFW25781.1"/>
    <property type="molecule type" value="Genomic_DNA"/>
</dbReference>
<dbReference type="PROSITE" id="PS52015">
    <property type="entry name" value="TONB_CTD"/>
    <property type="match status" value="1"/>
</dbReference>
<dbReference type="InterPro" id="IPR051045">
    <property type="entry name" value="TonB-dependent_transducer"/>
</dbReference>
<feature type="compositionally biased region" description="Pro residues" evidence="10">
    <location>
        <begin position="57"/>
        <end position="66"/>
    </location>
</feature>
<evidence type="ECO:0000313" key="12">
    <source>
        <dbReference type="EMBL" id="TFW25781.1"/>
    </source>
</evidence>
<dbReference type="RefSeq" id="WP_135206099.1">
    <property type="nucleotide sequence ID" value="NZ_SPVF01000072.1"/>
</dbReference>
<keyword evidence="5" id="KW-0997">Cell inner membrane</keyword>
<comment type="subcellular location">
    <subcellularLocation>
        <location evidence="1">Cell inner membrane</location>
        <topology evidence="1">Single-pass membrane protein</topology>
        <orientation evidence="1">Periplasmic side</orientation>
    </subcellularLocation>
</comment>
<gene>
    <name evidence="12" type="ORF">E4L96_04855</name>
</gene>
<keyword evidence="7" id="KW-0653">Protein transport</keyword>
<evidence type="ECO:0000256" key="4">
    <source>
        <dbReference type="ARBA" id="ARBA00022475"/>
    </source>
</evidence>
<evidence type="ECO:0000256" key="7">
    <source>
        <dbReference type="ARBA" id="ARBA00022927"/>
    </source>
</evidence>
<dbReference type="Proteomes" id="UP000298438">
    <property type="component" value="Unassembled WGS sequence"/>
</dbReference>
<evidence type="ECO:0000313" key="13">
    <source>
        <dbReference type="Proteomes" id="UP000298438"/>
    </source>
</evidence>
<evidence type="ECO:0000256" key="6">
    <source>
        <dbReference type="ARBA" id="ARBA00022692"/>
    </source>
</evidence>
<evidence type="ECO:0000256" key="8">
    <source>
        <dbReference type="ARBA" id="ARBA00022989"/>
    </source>
</evidence>
<dbReference type="Pfam" id="PF03544">
    <property type="entry name" value="TonB_C"/>
    <property type="match status" value="1"/>
</dbReference>
<evidence type="ECO:0000256" key="9">
    <source>
        <dbReference type="ARBA" id="ARBA00023136"/>
    </source>
</evidence>
<organism evidence="12 13">
    <name type="scientific">Zemynaea arenosa</name>
    <dbReference type="NCBI Taxonomy" id="2561931"/>
    <lineage>
        <taxon>Bacteria</taxon>
        <taxon>Pseudomonadati</taxon>
        <taxon>Pseudomonadota</taxon>
        <taxon>Betaproteobacteria</taxon>
        <taxon>Burkholderiales</taxon>
        <taxon>Oxalobacteraceae</taxon>
        <taxon>Telluria group</taxon>
        <taxon>Zemynaea</taxon>
    </lineage>
</organism>
<comment type="caution">
    <text evidence="12">The sequence shown here is derived from an EMBL/GenBank/DDBJ whole genome shotgun (WGS) entry which is preliminary data.</text>
</comment>
<protein>
    <submittedName>
        <fullName evidence="12">Energy transducer TonB</fullName>
    </submittedName>
</protein>
<keyword evidence="9" id="KW-0472">Membrane</keyword>
<dbReference type="Gene3D" id="3.30.1150.10">
    <property type="match status" value="1"/>
</dbReference>
<accession>A0A4Y9SIX6</accession>
<dbReference type="GO" id="GO:0098797">
    <property type="term" value="C:plasma membrane protein complex"/>
    <property type="evidence" value="ECO:0007669"/>
    <property type="project" value="TreeGrafter"/>
</dbReference>
<sequence>MEFTYNQQHESNTKYTKVALVGLLHVALGYGLVQSLSKVNVHFDHPIETMLELTPLKAPPPPPPPKEPPKPKVAEAPKPVPIPQPEVVTPPPEPVETVQAQVTSDPAPAEPAPAQPAAAPASDSGTPGNIGTAVMADGCATPEYPAKALRNNETGTTTLALLVGADGHVESAKVQSSSGSRELDRAAVSALSMCKFKPGIASNGQPQAGWARLDYVWKLDS</sequence>
<keyword evidence="3" id="KW-0813">Transport</keyword>
<evidence type="ECO:0000256" key="5">
    <source>
        <dbReference type="ARBA" id="ARBA00022519"/>
    </source>
</evidence>
<keyword evidence="4" id="KW-1003">Cell membrane</keyword>